<keyword evidence="1" id="KW-0812">Transmembrane</keyword>
<feature type="transmembrane region" description="Helical" evidence="1">
    <location>
        <begin position="405"/>
        <end position="422"/>
    </location>
</feature>
<protein>
    <submittedName>
        <fullName evidence="2">Uncharacterized protein</fullName>
    </submittedName>
</protein>
<sequence>MAAPACCQIQLGVERREELGAQDGEFAGLYGRPFSERMVRSRFRRGRYPNRHAASLGVCRKEGRELTAEQNRQAESDSHRIGDWDQTEKPMRYEALFVAMMFALLFAFFSYLALRRPADVDEGFFLVFGKSIFEHGRHVYLDFFSPQMPLLPYLFGFIMNIFGYTWAAARIVCAVLAAGIGAIVCRYALARTRSYVFAASVAALYCFAPFIFILFTCARIPVLNTFFLLLSIILLKPVKARSSPMLYALSGFFLGLSIDARLYIAAVVPVLVFHIIKAERGGVRHAVYYFLGGVALALMVNLPFFVANPGQYVWDVLLIHSVKTSGGLIGSFGQKWDHVRQLLFDYPHTRPTLYLGYVMVFFAYLCRQLVRRVPLSEWNPAFHVAGAVFLVSLLPTPTFGRYFSVPVPFFMMLAVDLVYYLFEAARTARARRTMVGILGIGAVMFAYLAVGKIQFTIFEGNNLPGSMPTEGGKEDWHLQNVREVSRAIDRLVQPDAAVLSLWPGYLLEADVNIMPRTENMTMLELEDRIPDEIKPLTQTITDAEIREGIRSKQIDLLVYGNSIAPHVGEYKRLLIENGYTVAERVGGISLFLSPEYQRHGPAEPVE</sequence>
<keyword evidence="1" id="KW-1133">Transmembrane helix</keyword>
<feature type="transmembrane region" description="Helical" evidence="1">
    <location>
        <begin position="382"/>
        <end position="399"/>
    </location>
</feature>
<accession>A0A419EXI8</accession>
<gene>
    <name evidence="2" type="ORF">C4532_10710</name>
</gene>
<feature type="transmembrane region" description="Helical" evidence="1">
    <location>
        <begin position="171"/>
        <end position="189"/>
    </location>
</feature>
<keyword evidence="1" id="KW-0472">Membrane</keyword>
<evidence type="ECO:0000313" key="2">
    <source>
        <dbReference type="EMBL" id="RJP69609.1"/>
    </source>
</evidence>
<reference evidence="2 3" key="1">
    <citation type="journal article" date="2017" name="ISME J.">
        <title>Energy and carbon metabolisms in a deep terrestrial subsurface fluid microbial community.</title>
        <authorList>
            <person name="Momper L."/>
            <person name="Jungbluth S.P."/>
            <person name="Lee M.D."/>
            <person name="Amend J.P."/>
        </authorList>
    </citation>
    <scope>NUCLEOTIDE SEQUENCE [LARGE SCALE GENOMIC DNA]</scope>
    <source>
        <strain evidence="2">SURF_17</strain>
    </source>
</reference>
<name>A0A419EXI8_9BACT</name>
<evidence type="ECO:0000313" key="3">
    <source>
        <dbReference type="Proteomes" id="UP000285961"/>
    </source>
</evidence>
<feature type="transmembrane region" description="Helical" evidence="1">
    <location>
        <begin position="195"/>
        <end position="215"/>
    </location>
</feature>
<proteinExistence type="predicted"/>
<organism evidence="2 3">
    <name type="scientific">Candidatus Abyssobacteria bacterium SURF_17</name>
    <dbReference type="NCBI Taxonomy" id="2093361"/>
    <lineage>
        <taxon>Bacteria</taxon>
        <taxon>Pseudomonadati</taxon>
        <taxon>Candidatus Hydrogenedentota</taxon>
        <taxon>Candidatus Abyssobacteria</taxon>
    </lineage>
</organism>
<evidence type="ECO:0000256" key="1">
    <source>
        <dbReference type="SAM" id="Phobius"/>
    </source>
</evidence>
<feature type="transmembrane region" description="Helical" evidence="1">
    <location>
        <begin position="352"/>
        <end position="370"/>
    </location>
</feature>
<feature type="transmembrane region" description="Helical" evidence="1">
    <location>
        <begin position="434"/>
        <end position="450"/>
    </location>
</feature>
<feature type="transmembrane region" description="Helical" evidence="1">
    <location>
        <begin position="246"/>
        <end position="275"/>
    </location>
</feature>
<dbReference type="AlphaFoldDB" id="A0A419EXI8"/>
<dbReference type="EMBL" id="QZKI01000080">
    <property type="protein sequence ID" value="RJP69609.1"/>
    <property type="molecule type" value="Genomic_DNA"/>
</dbReference>
<comment type="caution">
    <text evidence="2">The sequence shown here is derived from an EMBL/GenBank/DDBJ whole genome shotgun (WGS) entry which is preliminary data.</text>
</comment>
<dbReference type="Proteomes" id="UP000285961">
    <property type="component" value="Unassembled WGS sequence"/>
</dbReference>
<feature type="transmembrane region" description="Helical" evidence="1">
    <location>
        <begin position="287"/>
        <end position="307"/>
    </location>
</feature>
<feature type="transmembrane region" description="Helical" evidence="1">
    <location>
        <begin position="95"/>
        <end position="114"/>
    </location>
</feature>